<dbReference type="Pfam" id="PF06955">
    <property type="entry name" value="XET_C"/>
    <property type="match status" value="1"/>
</dbReference>
<feature type="domain" description="GH16" evidence="7">
    <location>
        <begin position="14"/>
        <end position="237"/>
    </location>
</feature>
<dbReference type="PROSITE" id="PS51762">
    <property type="entry name" value="GH16_2"/>
    <property type="match status" value="1"/>
</dbReference>
<keyword evidence="6" id="KW-0961">Cell wall biogenesis/degradation</keyword>
<evidence type="ECO:0000256" key="2">
    <source>
        <dbReference type="ARBA" id="ARBA00022801"/>
    </source>
</evidence>
<evidence type="ECO:0000313" key="9">
    <source>
        <dbReference type="Proteomes" id="UP001085076"/>
    </source>
</evidence>
<keyword evidence="6" id="KW-0052">Apoplast</keyword>
<feature type="active site" description="Nucleophile" evidence="5">
    <location>
        <position position="122"/>
    </location>
</feature>
<dbReference type="InterPro" id="IPR010713">
    <property type="entry name" value="XET_C"/>
</dbReference>
<keyword evidence="1 6" id="KW-0808">Transferase</keyword>
<evidence type="ECO:0000256" key="6">
    <source>
        <dbReference type="RuleBase" id="RU361120"/>
    </source>
</evidence>
<dbReference type="Gene3D" id="2.60.120.200">
    <property type="match status" value="1"/>
</dbReference>
<evidence type="ECO:0000256" key="1">
    <source>
        <dbReference type="ARBA" id="ARBA00022679"/>
    </source>
</evidence>
<dbReference type="Pfam" id="PF00722">
    <property type="entry name" value="Glyco_hydro_16"/>
    <property type="match status" value="1"/>
</dbReference>
<comment type="subcellular location">
    <subcellularLocation>
        <location evidence="6">Secreted</location>
        <location evidence="6">Cell wall</location>
    </subcellularLocation>
    <subcellularLocation>
        <location evidence="6">Secreted</location>
        <location evidence="6">Extracellular space</location>
        <location evidence="6">Apoplast</location>
    </subcellularLocation>
</comment>
<comment type="PTM">
    <text evidence="6">Contains at least one intrachain disulfide bond essential for its enzymatic activity.</text>
</comment>
<comment type="similarity">
    <text evidence="6">Belongs to the glycosyl hydrolase 16 family.</text>
</comment>
<dbReference type="InterPro" id="IPR000757">
    <property type="entry name" value="Beta-glucanase-like"/>
</dbReference>
<dbReference type="FunFam" id="2.60.120.200:FF:000025">
    <property type="entry name" value="Xyloglucan endotransglucosylase/hydrolase"/>
    <property type="match status" value="1"/>
</dbReference>
<dbReference type="OrthoDB" id="4781at2759"/>
<comment type="function">
    <text evidence="6">Catalyzes xyloglucan endohydrolysis (XEH) and/or endotransglycosylation (XET). Cleaves and religates xyloglucan polymers, an essential constituent of the primary cell wall, and thereby participates in cell wall construction of growing tissues.</text>
</comment>
<keyword evidence="3" id="KW-1015">Disulfide bond</keyword>
<proteinExistence type="inferred from homology"/>
<reference evidence="8" key="2">
    <citation type="journal article" date="2022" name="Hortic Res">
        <title>The genome of Dioscorea zingiberensis sheds light on the biosynthesis, origin and evolution of the medicinally important diosgenin saponins.</title>
        <authorList>
            <person name="Li Y."/>
            <person name="Tan C."/>
            <person name="Li Z."/>
            <person name="Guo J."/>
            <person name="Li S."/>
            <person name="Chen X."/>
            <person name="Wang C."/>
            <person name="Dai X."/>
            <person name="Yang H."/>
            <person name="Song W."/>
            <person name="Hou L."/>
            <person name="Xu J."/>
            <person name="Tong Z."/>
            <person name="Xu A."/>
            <person name="Yuan X."/>
            <person name="Wang W."/>
            <person name="Yang Q."/>
            <person name="Chen L."/>
            <person name="Sun Z."/>
            <person name="Wang K."/>
            <person name="Pan B."/>
            <person name="Chen J."/>
            <person name="Bao Y."/>
            <person name="Liu F."/>
            <person name="Qi X."/>
            <person name="Gang D.R."/>
            <person name="Wen J."/>
            <person name="Li J."/>
        </authorList>
    </citation>
    <scope>NUCLEOTIDE SEQUENCE</scope>
    <source>
        <strain evidence="8">Dzin_1.0</strain>
    </source>
</reference>
<keyword evidence="2 6" id="KW-0378">Hydrolase</keyword>
<dbReference type="GO" id="GO:0071555">
    <property type="term" value="P:cell wall organization"/>
    <property type="evidence" value="ECO:0007669"/>
    <property type="project" value="UniProtKB-KW"/>
</dbReference>
<dbReference type="GO" id="GO:0016762">
    <property type="term" value="F:xyloglucan:xyloglucosyl transferase activity"/>
    <property type="evidence" value="ECO:0007669"/>
    <property type="project" value="UniProtKB-EC"/>
</dbReference>
<evidence type="ECO:0000256" key="5">
    <source>
        <dbReference type="PIRSR" id="PIRSR005604-1"/>
    </source>
</evidence>
<feature type="chain" id="PRO_5039747084" description="Xyloglucan endotransglucosylase/hydrolase" evidence="6">
    <location>
        <begin position="21"/>
        <end position="344"/>
    </location>
</feature>
<dbReference type="InterPro" id="IPR016455">
    <property type="entry name" value="XTH"/>
</dbReference>
<sequence length="344" mass="39263">MASSLLHLSLLLCFLFSSSPLFLSFSNGSTAVTTTILENIQSLSFDEGYTQIFGDTNLMLQSDGKRVHLSLDQRTGSGFASQDLYLHGFFSASIKLPSDYAAGVVVAFYMTNGDLYEKNHDELDFEFLGNIRGREWRVQTNVYGNGSTAVGREERYDLWFDPTEAFHQYSILWSHDQIIFYIDNIPIRGIVRNESMGGAFPSKPMSLYATIWDGSNWATSGGRYKVNYKLAPYIAEFANLVLHGCAINPIDHSSACNSLEDNHYNTITMSSEQRSAMQNFRKKHMTYSYCYDRKRYPVPLKECLITRRDSMKLYRSNGVKFTNQRHNVKHHHHRSSTYLADSTI</sequence>
<keyword evidence="6" id="KW-0732">Signal</keyword>
<comment type="caution">
    <text evidence="8">The sequence shown here is derived from an EMBL/GenBank/DDBJ whole genome shotgun (WGS) entry which is preliminary data.</text>
</comment>
<keyword evidence="4 6" id="KW-0326">Glycosidase</keyword>
<dbReference type="GO" id="GO:0042546">
    <property type="term" value="P:cell wall biogenesis"/>
    <property type="evidence" value="ECO:0007669"/>
    <property type="project" value="InterPro"/>
</dbReference>
<name>A0A9D5DA68_9LILI</name>
<feature type="active site" description="Proton donor" evidence="5">
    <location>
        <position position="126"/>
    </location>
</feature>
<dbReference type="InterPro" id="IPR044791">
    <property type="entry name" value="Beta-glucanase/XTH"/>
</dbReference>
<dbReference type="CDD" id="cd02176">
    <property type="entry name" value="GH16_XET"/>
    <property type="match status" value="1"/>
</dbReference>
<dbReference type="GO" id="GO:0010411">
    <property type="term" value="P:xyloglucan metabolic process"/>
    <property type="evidence" value="ECO:0007669"/>
    <property type="project" value="InterPro"/>
</dbReference>
<dbReference type="PIRSF" id="PIRSF005604">
    <property type="entry name" value="XET"/>
    <property type="match status" value="1"/>
</dbReference>
<dbReference type="SUPFAM" id="SSF49899">
    <property type="entry name" value="Concanavalin A-like lectins/glucanases"/>
    <property type="match status" value="1"/>
</dbReference>
<dbReference type="EMBL" id="JAGGNH010000001">
    <property type="protein sequence ID" value="KAJ0987277.1"/>
    <property type="molecule type" value="Genomic_DNA"/>
</dbReference>
<dbReference type="InterPro" id="IPR013320">
    <property type="entry name" value="ConA-like_dom_sf"/>
</dbReference>
<evidence type="ECO:0000256" key="4">
    <source>
        <dbReference type="ARBA" id="ARBA00023295"/>
    </source>
</evidence>
<evidence type="ECO:0000259" key="7">
    <source>
        <dbReference type="PROSITE" id="PS51762"/>
    </source>
</evidence>
<dbReference type="GO" id="GO:0048046">
    <property type="term" value="C:apoplast"/>
    <property type="evidence" value="ECO:0007669"/>
    <property type="project" value="UniProtKB-SubCell"/>
</dbReference>
<evidence type="ECO:0000256" key="3">
    <source>
        <dbReference type="ARBA" id="ARBA00023157"/>
    </source>
</evidence>
<organism evidence="8 9">
    <name type="scientific">Dioscorea zingiberensis</name>
    <dbReference type="NCBI Taxonomy" id="325984"/>
    <lineage>
        <taxon>Eukaryota</taxon>
        <taxon>Viridiplantae</taxon>
        <taxon>Streptophyta</taxon>
        <taxon>Embryophyta</taxon>
        <taxon>Tracheophyta</taxon>
        <taxon>Spermatophyta</taxon>
        <taxon>Magnoliopsida</taxon>
        <taxon>Liliopsida</taxon>
        <taxon>Dioscoreales</taxon>
        <taxon>Dioscoreaceae</taxon>
        <taxon>Dioscorea</taxon>
    </lineage>
</organism>
<keyword evidence="9" id="KW-1185">Reference proteome</keyword>
<dbReference type="PANTHER" id="PTHR31062">
    <property type="entry name" value="XYLOGLUCAN ENDOTRANSGLUCOSYLASE/HYDROLASE PROTEIN 8-RELATED"/>
    <property type="match status" value="1"/>
</dbReference>
<protein>
    <recommendedName>
        <fullName evidence="6">Xyloglucan endotransglucosylase/hydrolase</fullName>
        <ecNumber evidence="6">2.4.1.207</ecNumber>
    </recommendedName>
</protein>
<accession>A0A9D5DA68</accession>
<gene>
    <name evidence="8" type="ORF">J5N97_005633</name>
</gene>
<dbReference type="GO" id="GO:0004553">
    <property type="term" value="F:hydrolase activity, hydrolyzing O-glycosyl compounds"/>
    <property type="evidence" value="ECO:0007669"/>
    <property type="project" value="InterPro"/>
</dbReference>
<reference evidence="8" key="1">
    <citation type="submission" date="2021-03" db="EMBL/GenBank/DDBJ databases">
        <authorList>
            <person name="Li Z."/>
            <person name="Yang C."/>
        </authorList>
    </citation>
    <scope>NUCLEOTIDE SEQUENCE</scope>
    <source>
        <strain evidence="8">Dzin_1.0</strain>
        <tissue evidence="8">Leaf</tissue>
    </source>
</reference>
<keyword evidence="6" id="KW-0134">Cell wall</keyword>
<dbReference type="EC" id="2.4.1.207" evidence="6"/>
<dbReference type="Proteomes" id="UP001085076">
    <property type="component" value="Miscellaneous, Linkage group lg01"/>
</dbReference>
<dbReference type="AlphaFoldDB" id="A0A9D5DA68"/>
<feature type="signal peptide" evidence="6">
    <location>
        <begin position="1"/>
        <end position="20"/>
    </location>
</feature>
<keyword evidence="6" id="KW-0964">Secreted</keyword>
<evidence type="ECO:0000313" key="8">
    <source>
        <dbReference type="EMBL" id="KAJ0987277.1"/>
    </source>
</evidence>